<proteinExistence type="predicted"/>
<dbReference type="Proteomes" id="UP000256919">
    <property type="component" value="Unassembled WGS sequence"/>
</dbReference>
<evidence type="ECO:0000313" key="3">
    <source>
        <dbReference type="Proteomes" id="UP000256919"/>
    </source>
</evidence>
<keyword evidence="3" id="KW-1185">Reference proteome</keyword>
<name>A0A3D9LN84_9FLAO</name>
<evidence type="ECO:0000313" key="2">
    <source>
        <dbReference type="EMBL" id="REE07867.1"/>
    </source>
</evidence>
<protein>
    <submittedName>
        <fullName evidence="2">Uncharacterized protein</fullName>
    </submittedName>
</protein>
<keyword evidence="1" id="KW-1133">Transmembrane helix</keyword>
<comment type="caution">
    <text evidence="2">The sequence shown here is derived from an EMBL/GenBank/DDBJ whole genome shotgun (WGS) entry which is preliminary data.</text>
</comment>
<keyword evidence="1" id="KW-0472">Membrane</keyword>
<feature type="transmembrane region" description="Helical" evidence="1">
    <location>
        <begin position="12"/>
        <end position="31"/>
    </location>
</feature>
<organism evidence="2 3">
    <name type="scientific">Winogradskyella pacifica</name>
    <dbReference type="NCBI Taxonomy" id="664642"/>
    <lineage>
        <taxon>Bacteria</taxon>
        <taxon>Pseudomonadati</taxon>
        <taxon>Bacteroidota</taxon>
        <taxon>Flavobacteriia</taxon>
        <taxon>Flavobacteriales</taxon>
        <taxon>Flavobacteriaceae</taxon>
        <taxon>Winogradskyella</taxon>
    </lineage>
</organism>
<dbReference type="AlphaFoldDB" id="A0A3D9LN84"/>
<dbReference type="EMBL" id="QREI01000010">
    <property type="protein sequence ID" value="REE07867.1"/>
    <property type="molecule type" value="Genomic_DNA"/>
</dbReference>
<keyword evidence="1" id="KW-0812">Transmembrane</keyword>
<accession>A0A3D9LN84</accession>
<reference evidence="2 3" key="1">
    <citation type="submission" date="2018-07" db="EMBL/GenBank/DDBJ databases">
        <title>Genomic Encyclopedia of Type Strains, Phase III (KMG-III): the genomes of soil and plant-associated and newly described type strains.</title>
        <authorList>
            <person name="Whitman W."/>
        </authorList>
    </citation>
    <scope>NUCLEOTIDE SEQUENCE [LARGE SCALE GENOMIC DNA]</scope>
    <source>
        <strain evidence="2 3">CECT 7948</strain>
    </source>
</reference>
<sequence>MLEPSSKEKLQTLYWIAAILYFVTSIIYIVSPLL</sequence>
<evidence type="ECO:0000256" key="1">
    <source>
        <dbReference type="SAM" id="Phobius"/>
    </source>
</evidence>
<gene>
    <name evidence="2" type="ORF">DFQ09_11061</name>
</gene>